<accession>C6LCB7</accession>
<sequence length="282" mass="31102">MKKNHIKSKTLLFILSIVSGIIIILSFVLDFSVNPLNYAAGYVLTPLQSGINQVGGWLSGKMDYFEDNLNLVAENEQLQAQVDELTVENTQLLQDREELNSLRDLYALDHKYESYEKVGARVISRENAGNWFSMFTIDKGSDDGLEVDMNVLAGAGLAGIITEVGPNYSRVRAIIDDYSNVSAEISETHDTCIIAGDLSLIDDGYINLVKLDDPDSKVKVGDTVVTSNISDKFLPGILIGYVTEIHTDSNNLTRSGYVSPVVDFKSIKEVLVIKNLKQNTSE</sequence>
<evidence type="ECO:0000313" key="10">
    <source>
        <dbReference type="Proteomes" id="UP000005561"/>
    </source>
</evidence>
<dbReference type="NCBIfam" id="TIGR00219">
    <property type="entry name" value="mreC"/>
    <property type="match status" value="1"/>
</dbReference>
<feature type="transmembrane region" description="Helical" evidence="7">
    <location>
        <begin position="12"/>
        <end position="29"/>
    </location>
</feature>
<keyword evidence="10" id="KW-1185">Reference proteome</keyword>
<evidence type="ECO:0000256" key="2">
    <source>
        <dbReference type="ARBA" id="ARBA00013855"/>
    </source>
</evidence>
<evidence type="ECO:0000313" key="9">
    <source>
        <dbReference type="EMBL" id="EET61581.1"/>
    </source>
</evidence>
<dbReference type="Proteomes" id="UP000005561">
    <property type="component" value="Unassembled WGS sequence"/>
</dbReference>
<evidence type="ECO:0000256" key="6">
    <source>
        <dbReference type="SAM" id="Coils"/>
    </source>
</evidence>
<evidence type="ECO:0000259" key="8">
    <source>
        <dbReference type="Pfam" id="PF04085"/>
    </source>
</evidence>
<evidence type="ECO:0000256" key="3">
    <source>
        <dbReference type="ARBA" id="ARBA00022960"/>
    </source>
</evidence>
<feature type="coiled-coil region" evidence="6">
    <location>
        <begin position="68"/>
        <end position="102"/>
    </location>
</feature>
<keyword evidence="7" id="KW-1133">Transmembrane helix</keyword>
<dbReference type="PANTHER" id="PTHR34138">
    <property type="entry name" value="CELL SHAPE-DETERMINING PROTEIN MREC"/>
    <property type="match status" value="1"/>
</dbReference>
<dbReference type="Pfam" id="PF04085">
    <property type="entry name" value="MreC"/>
    <property type="match status" value="1"/>
</dbReference>
<comment type="caution">
    <text evidence="9">The sequence shown here is derived from an EMBL/GenBank/DDBJ whole genome shotgun (WGS) entry which is preliminary data.</text>
</comment>
<dbReference type="InterPro" id="IPR042175">
    <property type="entry name" value="Cell/Rod_MreC_2"/>
</dbReference>
<keyword evidence="3 5" id="KW-0133">Cell shape</keyword>
<keyword evidence="7" id="KW-0472">Membrane</keyword>
<dbReference type="PANTHER" id="PTHR34138:SF1">
    <property type="entry name" value="CELL SHAPE-DETERMINING PROTEIN MREC"/>
    <property type="match status" value="1"/>
</dbReference>
<evidence type="ECO:0000256" key="4">
    <source>
        <dbReference type="ARBA" id="ARBA00032089"/>
    </source>
</evidence>
<dbReference type="OrthoDB" id="9792313at2"/>
<keyword evidence="6" id="KW-0175">Coiled coil</keyword>
<dbReference type="EMBL" id="ACCL02000005">
    <property type="protein sequence ID" value="EET61581.1"/>
    <property type="molecule type" value="Genomic_DNA"/>
</dbReference>
<dbReference type="RefSeq" id="WP_006861059.1">
    <property type="nucleotide sequence ID" value="NZ_ACCL02000005.1"/>
</dbReference>
<name>C6LCB7_9FIRM</name>
<dbReference type="Gene3D" id="2.40.10.340">
    <property type="entry name" value="Rod shape-determining protein MreC, domain 1"/>
    <property type="match status" value="1"/>
</dbReference>
<protein>
    <recommendedName>
        <fullName evidence="2 5">Cell shape-determining protein MreC</fullName>
    </recommendedName>
    <alternativeName>
        <fullName evidence="4 5">Cell shape protein MreC</fullName>
    </alternativeName>
</protein>
<dbReference type="InterPro" id="IPR042177">
    <property type="entry name" value="Cell/Rod_1"/>
</dbReference>
<dbReference type="InterPro" id="IPR007221">
    <property type="entry name" value="MreC"/>
</dbReference>
<dbReference type="eggNOG" id="COG1792">
    <property type="taxonomic scope" value="Bacteria"/>
</dbReference>
<evidence type="ECO:0000256" key="1">
    <source>
        <dbReference type="ARBA" id="ARBA00009369"/>
    </source>
</evidence>
<evidence type="ECO:0000256" key="5">
    <source>
        <dbReference type="PIRNR" id="PIRNR038471"/>
    </source>
</evidence>
<dbReference type="GO" id="GO:0008360">
    <property type="term" value="P:regulation of cell shape"/>
    <property type="evidence" value="ECO:0007669"/>
    <property type="project" value="UniProtKB-KW"/>
</dbReference>
<reference evidence="9" key="1">
    <citation type="submission" date="2009-07" db="EMBL/GenBank/DDBJ databases">
        <authorList>
            <person name="Weinstock G."/>
            <person name="Sodergren E."/>
            <person name="Clifton S."/>
            <person name="Fulton L."/>
            <person name="Fulton B."/>
            <person name="Courtney L."/>
            <person name="Fronick C."/>
            <person name="Harrison M."/>
            <person name="Strong C."/>
            <person name="Farmer C."/>
            <person name="Delahaunty K."/>
            <person name="Markovic C."/>
            <person name="Hall O."/>
            <person name="Minx P."/>
            <person name="Tomlinson C."/>
            <person name="Mitreva M."/>
            <person name="Nelson J."/>
            <person name="Hou S."/>
            <person name="Wollam A."/>
            <person name="Pepin K.H."/>
            <person name="Johnson M."/>
            <person name="Bhonagiri V."/>
            <person name="Nash W.E."/>
            <person name="Warren W."/>
            <person name="Chinwalla A."/>
            <person name="Mardis E.R."/>
            <person name="Wilson R.K."/>
        </authorList>
    </citation>
    <scope>NUCLEOTIDE SEQUENCE [LARGE SCALE GENOMIC DNA]</scope>
    <source>
        <strain evidence="9">DSM 14469</strain>
    </source>
</reference>
<feature type="domain" description="Rod shape-determining protein MreC beta-barrel core" evidence="8">
    <location>
        <begin position="126"/>
        <end position="274"/>
    </location>
</feature>
<dbReference type="GO" id="GO:0005886">
    <property type="term" value="C:plasma membrane"/>
    <property type="evidence" value="ECO:0007669"/>
    <property type="project" value="TreeGrafter"/>
</dbReference>
<dbReference type="Gene3D" id="2.40.10.350">
    <property type="entry name" value="Rod shape-determining protein MreC, domain 2"/>
    <property type="match status" value="1"/>
</dbReference>
<dbReference type="InterPro" id="IPR055342">
    <property type="entry name" value="MreC_beta-barrel_core"/>
</dbReference>
<dbReference type="PIRSF" id="PIRSF038471">
    <property type="entry name" value="MreC"/>
    <property type="match status" value="1"/>
</dbReference>
<gene>
    <name evidence="9" type="primary">mreC</name>
    <name evidence="9" type="ORF">BRYFOR_06264</name>
</gene>
<proteinExistence type="inferred from homology"/>
<dbReference type="AlphaFoldDB" id="C6LCB7"/>
<organism evidence="9 10">
    <name type="scientific">Marvinbryantia formatexigens DSM 14469</name>
    <dbReference type="NCBI Taxonomy" id="478749"/>
    <lineage>
        <taxon>Bacteria</taxon>
        <taxon>Bacillati</taxon>
        <taxon>Bacillota</taxon>
        <taxon>Clostridia</taxon>
        <taxon>Lachnospirales</taxon>
        <taxon>Lachnospiraceae</taxon>
        <taxon>Marvinbryantia</taxon>
    </lineage>
</organism>
<comment type="function">
    <text evidence="5">Involved in formation and maintenance of cell shape.</text>
</comment>
<evidence type="ECO:0000256" key="7">
    <source>
        <dbReference type="SAM" id="Phobius"/>
    </source>
</evidence>
<dbReference type="STRING" id="168384.SAMN05660368_00187"/>
<comment type="similarity">
    <text evidence="1 5">Belongs to the MreC family.</text>
</comment>
<keyword evidence="7" id="KW-0812">Transmembrane</keyword>